<dbReference type="GO" id="GO:0008194">
    <property type="term" value="F:UDP-glycosyltransferase activity"/>
    <property type="evidence" value="ECO:0007669"/>
    <property type="project" value="InterPro"/>
</dbReference>
<organism evidence="3 4">
    <name type="scientific">Rhodococcus pyridinivorans</name>
    <dbReference type="NCBI Taxonomy" id="103816"/>
    <lineage>
        <taxon>Bacteria</taxon>
        <taxon>Bacillati</taxon>
        <taxon>Actinomycetota</taxon>
        <taxon>Actinomycetes</taxon>
        <taxon>Mycobacteriales</taxon>
        <taxon>Nocardiaceae</taxon>
        <taxon>Rhodococcus</taxon>
    </lineage>
</organism>
<reference evidence="3 4" key="1">
    <citation type="submission" date="2020-10" db="EMBL/GenBank/DDBJ databases">
        <title>Whole genome sequence of oil-degrading bacteria Rhodococcus pyridinivorans strain 5Ap.</title>
        <authorList>
            <person name="Akhremchuk A.E."/>
            <person name="Valentovich L.N."/>
            <person name="Charniauskaya M.I."/>
            <person name="Bukliarevich H.A."/>
            <person name="Titok M.A."/>
        </authorList>
    </citation>
    <scope>NUCLEOTIDE SEQUENCE [LARGE SCALE GENOMIC DNA]</scope>
    <source>
        <strain evidence="3 4">5Ap</strain>
        <plasmid evidence="3 4">pSID</plasmid>
    </source>
</reference>
<proteinExistence type="predicted"/>
<dbReference type="SUPFAM" id="SSF53756">
    <property type="entry name" value="UDP-Glycosyltransferase/glycogen phosphorylase"/>
    <property type="match status" value="1"/>
</dbReference>
<dbReference type="EMBL" id="CP063453">
    <property type="protein sequence ID" value="QOW01934.1"/>
    <property type="molecule type" value="Genomic_DNA"/>
</dbReference>
<dbReference type="Gene3D" id="3.40.50.2000">
    <property type="entry name" value="Glycogen Phosphorylase B"/>
    <property type="match status" value="2"/>
</dbReference>
<geneLocation type="plasmid" evidence="3 4">
    <name>pSID</name>
</geneLocation>
<dbReference type="CDD" id="cd03784">
    <property type="entry name" value="GT1_Gtf-like"/>
    <property type="match status" value="1"/>
</dbReference>
<name>A0A7M2XXA0_9NOCA</name>
<evidence type="ECO:0000313" key="3">
    <source>
        <dbReference type="EMBL" id="QOW01934.1"/>
    </source>
</evidence>
<dbReference type="AlphaFoldDB" id="A0A7M2XXA0"/>
<feature type="domain" description="Glycosyltransferase family 28 N-terminal" evidence="1">
    <location>
        <begin position="3"/>
        <end position="65"/>
    </location>
</feature>
<dbReference type="Proteomes" id="UP000593818">
    <property type="component" value="Plasmid pSID"/>
</dbReference>
<keyword evidence="3" id="KW-0614">Plasmid</keyword>
<accession>A0A7M2XXA0</accession>
<evidence type="ECO:0000259" key="2">
    <source>
        <dbReference type="Pfam" id="PF06722"/>
    </source>
</evidence>
<dbReference type="PANTHER" id="PTHR48050">
    <property type="entry name" value="STEROL 3-BETA-GLUCOSYLTRANSFERASE"/>
    <property type="match status" value="1"/>
</dbReference>
<dbReference type="InterPro" id="IPR002213">
    <property type="entry name" value="UDP_glucos_trans"/>
</dbReference>
<feature type="domain" description="Erythromycin biosynthesis protein CIII-like C-terminal" evidence="2">
    <location>
        <begin position="298"/>
        <end position="393"/>
    </location>
</feature>
<sequence>MRIAVLSLGSRGDFEPNLAAAEEFRSRGHQVVLTTNTVNVARAQGAGFETCEIPADLTRILREFMASRSLVKFGVEMARFEAEYGFAIDEALIAGCSGADVVVSSPMTLVRAQSITEWGGQPLVANLPYPLERSSEFHPSFMGEFNVPTVLRRPAYSVFEQVHTFSNRSAIRGIRRRLGLSDSVPNTFARMRSNRTPHVLLTSPTLFPKPSDWPDYCSIAGMPATWGDTTIDDDLESWLADGDRPVFFGFGSMSVPDPAGLLDLIEGVSTDLGVRALVGAGWTDLPLGVSEDKRVLVARSVNYSQVLPQCRAAVHHGGSGTTHDVARAGIPAVLTFVGGDQPLWGHQVEKLGIGVAFPFRKISHGRLHQALCTVLMPGVQNRAREVAHEMAGENGTVQLGDTVEALAVA</sequence>
<dbReference type="Pfam" id="PF03033">
    <property type="entry name" value="Glyco_transf_28"/>
    <property type="match status" value="1"/>
</dbReference>
<dbReference type="InterPro" id="IPR010610">
    <property type="entry name" value="EryCIII-like_C"/>
</dbReference>
<gene>
    <name evidence="3" type="ORF">INP59_26520</name>
</gene>
<dbReference type="GO" id="GO:0005975">
    <property type="term" value="P:carbohydrate metabolic process"/>
    <property type="evidence" value="ECO:0007669"/>
    <property type="project" value="InterPro"/>
</dbReference>
<dbReference type="InterPro" id="IPR050426">
    <property type="entry name" value="Glycosyltransferase_28"/>
</dbReference>
<evidence type="ECO:0000313" key="4">
    <source>
        <dbReference type="Proteomes" id="UP000593818"/>
    </source>
</evidence>
<dbReference type="FunFam" id="3.40.50.2000:FF:000009">
    <property type="entry name" value="Sterol 3-beta-glucosyltransferase UGT80A2"/>
    <property type="match status" value="1"/>
</dbReference>
<keyword evidence="4" id="KW-1185">Reference proteome</keyword>
<dbReference type="PANTHER" id="PTHR48050:SF13">
    <property type="entry name" value="STEROL 3-BETA-GLUCOSYLTRANSFERASE UGT80A2"/>
    <property type="match status" value="1"/>
</dbReference>
<dbReference type="GO" id="GO:0033072">
    <property type="term" value="P:vancomycin biosynthetic process"/>
    <property type="evidence" value="ECO:0007669"/>
    <property type="project" value="UniProtKB-ARBA"/>
</dbReference>
<dbReference type="InterPro" id="IPR004276">
    <property type="entry name" value="GlycoTrans_28_N"/>
</dbReference>
<dbReference type="GO" id="GO:0016758">
    <property type="term" value="F:hexosyltransferase activity"/>
    <property type="evidence" value="ECO:0007669"/>
    <property type="project" value="InterPro"/>
</dbReference>
<keyword evidence="3" id="KW-0808">Transferase</keyword>
<protein>
    <submittedName>
        <fullName evidence="3">Glycosyltransferase family 1 protein</fullName>
    </submittedName>
</protein>
<dbReference type="Pfam" id="PF06722">
    <property type="entry name" value="EryCIII-like_C"/>
    <property type="match status" value="1"/>
</dbReference>
<dbReference type="RefSeq" id="WP_193904202.1">
    <property type="nucleotide sequence ID" value="NZ_CP063453.1"/>
</dbReference>
<evidence type="ECO:0000259" key="1">
    <source>
        <dbReference type="Pfam" id="PF03033"/>
    </source>
</evidence>